<dbReference type="GO" id="GO:0005971">
    <property type="term" value="C:ribonucleoside-diphosphate reductase complex"/>
    <property type="evidence" value="ECO:0007669"/>
    <property type="project" value="TreeGrafter"/>
</dbReference>
<protein>
    <recommendedName>
        <fullName evidence="2 10">Ribonucleoside-diphosphate reductase</fullName>
        <ecNumber evidence="2 10">1.17.4.1</ecNumber>
    </recommendedName>
</protein>
<evidence type="ECO:0000259" key="11">
    <source>
        <dbReference type="PROSITE" id="PS51161"/>
    </source>
</evidence>
<evidence type="ECO:0000313" key="12">
    <source>
        <dbReference type="EMBL" id="CAO91262.1"/>
    </source>
</evidence>
<reference evidence="12" key="1">
    <citation type="submission" date="2007-08" db="EMBL/GenBank/DDBJ databases">
        <authorList>
            <person name="Frangeul L."/>
        </authorList>
    </citation>
    <scope>NUCLEOTIDE SEQUENCE</scope>
    <source>
        <strain evidence="12">PCC 7806</strain>
    </source>
</reference>
<dbReference type="InterPro" id="IPR039718">
    <property type="entry name" value="Rrm1"/>
</dbReference>
<dbReference type="GO" id="GO:0005524">
    <property type="term" value="F:ATP binding"/>
    <property type="evidence" value="ECO:0007669"/>
    <property type="project" value="UniProtKB-UniRule"/>
</dbReference>
<proteinExistence type="inferred from homology"/>
<name>A8YM43_MICA7</name>
<keyword evidence="4 9" id="KW-0547">Nucleotide-binding</keyword>
<dbReference type="CDD" id="cd01679">
    <property type="entry name" value="RNR_I"/>
    <property type="match status" value="1"/>
</dbReference>
<dbReference type="Pfam" id="PF00317">
    <property type="entry name" value="Ribonuc_red_lgN"/>
    <property type="match status" value="1"/>
</dbReference>
<dbReference type="InterPro" id="IPR000788">
    <property type="entry name" value="RNR_lg_C"/>
</dbReference>
<dbReference type="PANTHER" id="PTHR11573:SF6">
    <property type="entry name" value="RIBONUCLEOSIDE-DIPHOSPHATE REDUCTASE LARGE SUBUNIT"/>
    <property type="match status" value="1"/>
</dbReference>
<evidence type="ECO:0000256" key="9">
    <source>
        <dbReference type="PROSITE-ProRule" id="PRU00492"/>
    </source>
</evidence>
<evidence type="ECO:0000256" key="1">
    <source>
        <dbReference type="ARBA" id="ARBA00010406"/>
    </source>
</evidence>
<dbReference type="InterPro" id="IPR008926">
    <property type="entry name" value="RNR_R1-su_N"/>
</dbReference>
<dbReference type="PRINTS" id="PR01183">
    <property type="entry name" value="RIBORDTASEM1"/>
</dbReference>
<dbReference type="RefSeq" id="WP_036402729.1">
    <property type="nucleotide sequence ID" value="NZ_CP130696.1"/>
</dbReference>
<dbReference type="InterPro" id="IPR013346">
    <property type="entry name" value="NrdE_NrdA_C"/>
</dbReference>
<comment type="function">
    <text evidence="10">Provides the precursors necessary for DNA synthesis. Catalyzes the biosynthesis of deoxyribonucleotides from the corresponding ribonucleotides.</text>
</comment>
<keyword evidence="3" id="KW-0021">Allosteric enzyme</keyword>
<dbReference type="EC" id="1.17.4.1" evidence="2 10"/>
<evidence type="ECO:0000256" key="10">
    <source>
        <dbReference type="RuleBase" id="RU003410"/>
    </source>
</evidence>
<evidence type="ECO:0000256" key="7">
    <source>
        <dbReference type="ARBA" id="ARBA00023116"/>
    </source>
</evidence>
<dbReference type="EMBL" id="AM778957">
    <property type="protein sequence ID" value="CAO91262.1"/>
    <property type="molecule type" value="Genomic_DNA"/>
</dbReference>
<comment type="similarity">
    <text evidence="1 10">Belongs to the ribonucleoside diphosphate reductase large chain family.</text>
</comment>
<dbReference type="PANTHER" id="PTHR11573">
    <property type="entry name" value="RIBONUCLEOSIDE-DIPHOSPHATE REDUCTASE LARGE CHAIN"/>
    <property type="match status" value="1"/>
</dbReference>
<dbReference type="GO" id="GO:0009263">
    <property type="term" value="P:deoxyribonucleotide biosynthetic process"/>
    <property type="evidence" value="ECO:0007669"/>
    <property type="project" value="UniProtKB-KW"/>
</dbReference>
<dbReference type="Gene3D" id="3.20.70.20">
    <property type="match status" value="1"/>
</dbReference>
<evidence type="ECO:0000256" key="5">
    <source>
        <dbReference type="ARBA" id="ARBA00022840"/>
    </source>
</evidence>
<dbReference type="SUPFAM" id="SSF51998">
    <property type="entry name" value="PFL-like glycyl radical enzymes"/>
    <property type="match status" value="1"/>
</dbReference>
<evidence type="ECO:0000256" key="3">
    <source>
        <dbReference type="ARBA" id="ARBA00022533"/>
    </source>
</evidence>
<dbReference type="InterPro" id="IPR005144">
    <property type="entry name" value="ATP-cone_dom"/>
</dbReference>
<dbReference type="SUPFAM" id="SSF48168">
    <property type="entry name" value="R1 subunit of ribonucleotide reductase, N-terminal domain"/>
    <property type="match status" value="1"/>
</dbReference>
<dbReference type="NCBIfam" id="TIGR02506">
    <property type="entry name" value="NrdE_NrdA"/>
    <property type="match status" value="1"/>
</dbReference>
<keyword evidence="6 10" id="KW-0560">Oxidoreductase</keyword>
<gene>
    <name evidence="12" type="primary">nrdA</name>
    <name evidence="12" type="ORF">IPF_3881</name>
</gene>
<accession>A8YM43</accession>
<evidence type="ECO:0000256" key="2">
    <source>
        <dbReference type="ARBA" id="ARBA00012274"/>
    </source>
</evidence>
<dbReference type="UniPathway" id="UPA00326"/>
<keyword evidence="7 10" id="KW-0215">Deoxyribonucleotide synthesis</keyword>
<keyword evidence="5 9" id="KW-0067">ATP-binding</keyword>
<organism evidence="12">
    <name type="scientific">Microcystis aeruginosa (strain PCC 7806)</name>
    <dbReference type="NCBI Taxonomy" id="267872"/>
    <lineage>
        <taxon>Bacteria</taxon>
        <taxon>Bacillati</taxon>
        <taxon>Cyanobacteriota</taxon>
        <taxon>Cyanophyceae</taxon>
        <taxon>Oscillatoriophycideae</taxon>
        <taxon>Chroococcales</taxon>
        <taxon>Microcystaceae</taxon>
        <taxon>Microcystis</taxon>
    </lineage>
</organism>
<evidence type="ECO:0000256" key="8">
    <source>
        <dbReference type="ARBA" id="ARBA00047754"/>
    </source>
</evidence>
<dbReference type="GO" id="GO:0004748">
    <property type="term" value="F:ribonucleoside-diphosphate reductase activity, thioredoxin disulfide as acceptor"/>
    <property type="evidence" value="ECO:0007669"/>
    <property type="project" value="UniProtKB-EC"/>
</dbReference>
<dbReference type="AlphaFoldDB" id="A8YM43"/>
<feature type="domain" description="ATP-cone" evidence="11">
    <location>
        <begin position="34"/>
        <end position="123"/>
    </location>
</feature>
<dbReference type="Pfam" id="PF02867">
    <property type="entry name" value="Ribonuc_red_lgC"/>
    <property type="match status" value="1"/>
</dbReference>
<dbReference type="Pfam" id="PF03477">
    <property type="entry name" value="ATP-cone"/>
    <property type="match status" value="1"/>
</dbReference>
<dbReference type="PROSITE" id="PS00089">
    <property type="entry name" value="RIBORED_LARGE"/>
    <property type="match status" value="1"/>
</dbReference>
<dbReference type="PROSITE" id="PS51161">
    <property type="entry name" value="ATP_CONE"/>
    <property type="match status" value="1"/>
</dbReference>
<evidence type="ECO:0000256" key="6">
    <source>
        <dbReference type="ARBA" id="ARBA00023002"/>
    </source>
</evidence>
<sequence length="770" mass="87037">MQSKPLTTAVSIHKNNEVIPFRSTPLANMGSHGIRVIRRDGSTTSLNIGKIRDVVEWACEGKKVNSIALEAGLTTRLRDGITTREIQDNLINCALEMCSPEEPDWRYVAGRLHIWSLWKDTLVVRGYQYGNYEKTVKTQVKNRLYDERILIYSEAELKEAGSWINPDWDIDYDYAGALLITSRYLLKNELPQEALLTCSLLLATVEEPANRLPWAKKFYQAIAQRKISLATPILANLRTPKGSLTSCFILSIDDSLESIFSEITNAARISKNGGGVGVNVSRIRSTGSWVMGKANASGGIIPWIKLLNDTAIAVNQGGRRAGAVTIGVDIWHLDVPEFLEMQTENGDQRRKAYDVFPQLVITDEFMRRVITKAEWTLVDPYEVRTKLGIELAELWGEEFEEAYRLVEANLDKEVLLYKKINARDLFKSIMRSQVETGMPYIAFKDTINRANPNKHDGYIPSVNLCTESFSNVTPDKTAHCCNLVSLNLANIDKEEIESNCQIAVRILDNTIDITNPPFDNAKNHNDKYRTIGVGAMGLADWLAKRKLSYNNRSEISNLFEEIGYWCTYSSMELAKERGAYQAFLGSEWSQGKLIGAKPLEWFLTNAVQPQRWQQLAEDIQRFGIRNSHITAIAPNTSSSLVQGCTASVLPVYSRFFYDKWAKGTVPIAPPFIEEAFWFYPENKNLEQQQVVKAIAAMQEWIDTGISMELLFNLNEGVYFPAEPNRCLTAKDIFDTLIMAWELGCKAIYYVRTVQKDNFRESDDSCSSCAN</sequence>
<comment type="catalytic activity">
    <reaction evidence="8 10">
        <text>a 2'-deoxyribonucleoside 5'-diphosphate + [thioredoxin]-disulfide + H2O = a ribonucleoside 5'-diphosphate + [thioredoxin]-dithiol</text>
        <dbReference type="Rhea" id="RHEA:23252"/>
        <dbReference type="Rhea" id="RHEA-COMP:10698"/>
        <dbReference type="Rhea" id="RHEA-COMP:10700"/>
        <dbReference type="ChEBI" id="CHEBI:15377"/>
        <dbReference type="ChEBI" id="CHEBI:29950"/>
        <dbReference type="ChEBI" id="CHEBI:50058"/>
        <dbReference type="ChEBI" id="CHEBI:57930"/>
        <dbReference type="ChEBI" id="CHEBI:73316"/>
        <dbReference type="EC" id="1.17.4.1"/>
    </reaction>
</comment>
<dbReference type="InterPro" id="IPR013509">
    <property type="entry name" value="RNR_lsu_N"/>
</dbReference>
<evidence type="ECO:0000256" key="4">
    <source>
        <dbReference type="ARBA" id="ARBA00022741"/>
    </source>
</evidence>